<feature type="compositionally biased region" description="Basic and acidic residues" evidence="1">
    <location>
        <begin position="111"/>
        <end position="123"/>
    </location>
</feature>
<sequence length="236" mass="24839">MHQHKHPLATYAPGTVLGYRRNGAPIYAIAGGSGEGDIQVPGTNPDVDTIQPPQPAQGPDTSGQGTQPTAPPEQGDGTDWKAHAREWEKRAKANAKAADELEKIRKQNQSEQEKAVEEAEARGRATAAKDYGSKLAQARFEAAAAQAGVNLSEVAEFISVTQFVGDDGEADDKAIKAAVAKFAKLAPTRGVGRSGADLSGGSGDQPASLDKQIADAESRRDFATTIRLKRQKAAQT</sequence>
<dbReference type="Proteomes" id="UP000621386">
    <property type="component" value="Unassembled WGS sequence"/>
</dbReference>
<reference evidence="2 3" key="1">
    <citation type="submission" date="2021-01" db="EMBL/GenBank/DDBJ databases">
        <title>WGS of actinomycetes isolated from Thailand.</title>
        <authorList>
            <person name="Thawai C."/>
        </authorList>
    </citation>
    <scope>NUCLEOTIDE SEQUENCE [LARGE SCALE GENOMIC DNA]</scope>
    <source>
        <strain evidence="2 3">CH5-8</strain>
    </source>
</reference>
<organism evidence="2 3">
    <name type="scientific">Streptomyces musisoli</name>
    <dbReference type="NCBI Taxonomy" id="2802280"/>
    <lineage>
        <taxon>Bacteria</taxon>
        <taxon>Bacillati</taxon>
        <taxon>Actinomycetota</taxon>
        <taxon>Actinomycetes</taxon>
        <taxon>Kitasatosporales</taxon>
        <taxon>Streptomycetaceae</taxon>
        <taxon>Streptomyces</taxon>
    </lineage>
</organism>
<evidence type="ECO:0000313" key="3">
    <source>
        <dbReference type="Proteomes" id="UP000621386"/>
    </source>
</evidence>
<feature type="region of interest" description="Disordered" evidence="1">
    <location>
        <begin position="30"/>
        <end position="123"/>
    </location>
</feature>
<comment type="caution">
    <text evidence="2">The sequence shown here is derived from an EMBL/GenBank/DDBJ whole genome shotgun (WGS) entry which is preliminary data.</text>
</comment>
<feature type="compositionally biased region" description="Polar residues" evidence="1">
    <location>
        <begin position="59"/>
        <end position="68"/>
    </location>
</feature>
<feature type="compositionally biased region" description="Basic and acidic residues" evidence="1">
    <location>
        <begin position="78"/>
        <end position="105"/>
    </location>
</feature>
<protein>
    <recommendedName>
        <fullName evidence="4">Scaffolding protein</fullName>
    </recommendedName>
</protein>
<name>A0ABS1NZ24_9ACTN</name>
<dbReference type="RefSeq" id="WP_201815375.1">
    <property type="nucleotide sequence ID" value="NZ_JAERRH010000003.1"/>
</dbReference>
<gene>
    <name evidence="2" type="ORF">JK361_10070</name>
</gene>
<dbReference type="EMBL" id="JAERRH010000003">
    <property type="protein sequence ID" value="MBL1104936.1"/>
    <property type="molecule type" value="Genomic_DNA"/>
</dbReference>
<evidence type="ECO:0008006" key="4">
    <source>
        <dbReference type="Google" id="ProtNLM"/>
    </source>
</evidence>
<proteinExistence type="predicted"/>
<feature type="region of interest" description="Disordered" evidence="1">
    <location>
        <begin position="189"/>
        <end position="216"/>
    </location>
</feature>
<evidence type="ECO:0000313" key="2">
    <source>
        <dbReference type="EMBL" id="MBL1104936.1"/>
    </source>
</evidence>
<evidence type="ECO:0000256" key="1">
    <source>
        <dbReference type="SAM" id="MobiDB-lite"/>
    </source>
</evidence>
<keyword evidence="3" id="KW-1185">Reference proteome</keyword>
<accession>A0ABS1NZ24</accession>